<keyword evidence="2" id="KW-1185">Reference proteome</keyword>
<organism evidence="1 2">
    <name type="scientific">Fusarium decemcellulare</name>
    <dbReference type="NCBI Taxonomy" id="57161"/>
    <lineage>
        <taxon>Eukaryota</taxon>
        <taxon>Fungi</taxon>
        <taxon>Dikarya</taxon>
        <taxon>Ascomycota</taxon>
        <taxon>Pezizomycotina</taxon>
        <taxon>Sordariomycetes</taxon>
        <taxon>Hypocreomycetidae</taxon>
        <taxon>Hypocreales</taxon>
        <taxon>Nectriaceae</taxon>
        <taxon>Fusarium</taxon>
        <taxon>Fusarium decemcellulare species complex</taxon>
    </lineage>
</organism>
<accession>A0ACC1SK68</accession>
<sequence>MSGFEIAGIVLGTIPLVVSGLEAYSKFMRDWGRAPSELKSLNRQLRTERSRLYNVCEQLISDVVPQRNVEPMLKDLFGPLWQTQETKDRIRQRLWDSYGPFEDTVVEVGKALESVMQRLRIEVTHDGQVTWIDQKKIPREFKKLLYRMNRKDYQESLDIISRGITDLEKLARPSVTLEPTRRKRSRGKVFKVLRDLSTSIYRALCSSIVCKDSHDVTLELATRFIEVAHEEEDEKICREAHFKVAISFEVAEGPAMKRFWDEVNIKTVPLPKPTPCKPRAVMTEKQAMKRVSFSFKQALSFNTSGNQRPDIKTAMATLTRPATDVAFIKTTYYDTDSMIGPPIDLCTALKTGREERPVCYGHLTDKECINRHFEVYPVGTITHSNDWSIISLDDVLERKGGTRPLISLVEKVKLALAISSSVLQLSKTPWLQEALTRKNIHFFRRGASLSYSNPFLLRTFVGGSVRPLKATPSTITSVCALNNNPTLFALGILLLEIILGTSLEKLRVPEESTFQGDDLGIIRDSITAHRLLEQRVALINPGYKAVIERCIGCNETRGLDEDAFREEVYSGVVMELEAIFDHTKLGK</sequence>
<reference evidence="1" key="1">
    <citation type="submission" date="2022-08" db="EMBL/GenBank/DDBJ databases">
        <title>Genome Sequence of Fusarium decemcellulare.</title>
        <authorList>
            <person name="Buettner E."/>
        </authorList>
    </citation>
    <scope>NUCLEOTIDE SEQUENCE</scope>
    <source>
        <strain evidence="1">Babe19</strain>
    </source>
</reference>
<name>A0ACC1SK68_9HYPO</name>
<comment type="caution">
    <text evidence="1">The sequence shown here is derived from an EMBL/GenBank/DDBJ whole genome shotgun (WGS) entry which is preliminary data.</text>
</comment>
<gene>
    <name evidence="1" type="ORF">NM208_g4559</name>
</gene>
<dbReference type="EMBL" id="JANRMS010000346">
    <property type="protein sequence ID" value="KAJ3541544.1"/>
    <property type="molecule type" value="Genomic_DNA"/>
</dbReference>
<proteinExistence type="predicted"/>
<protein>
    <submittedName>
        <fullName evidence="1">Uncharacterized protein</fullName>
    </submittedName>
</protein>
<evidence type="ECO:0000313" key="2">
    <source>
        <dbReference type="Proteomes" id="UP001148629"/>
    </source>
</evidence>
<dbReference type="Proteomes" id="UP001148629">
    <property type="component" value="Unassembled WGS sequence"/>
</dbReference>
<evidence type="ECO:0000313" key="1">
    <source>
        <dbReference type="EMBL" id="KAJ3541544.1"/>
    </source>
</evidence>